<feature type="domain" description="MobA/VirD2-like nuclease" evidence="2">
    <location>
        <begin position="27"/>
        <end position="145"/>
    </location>
</feature>
<evidence type="ECO:0000256" key="1">
    <source>
        <dbReference type="SAM" id="MobiDB-lite"/>
    </source>
</evidence>
<feature type="region of interest" description="Disordered" evidence="1">
    <location>
        <begin position="257"/>
        <end position="355"/>
    </location>
</feature>
<feature type="region of interest" description="Disordered" evidence="1">
    <location>
        <begin position="147"/>
        <end position="179"/>
    </location>
</feature>
<reference evidence="3" key="1">
    <citation type="submission" date="2024-07" db="EMBL/GenBank/DDBJ databases">
        <authorList>
            <person name="Yu S.T."/>
        </authorList>
    </citation>
    <scope>NUCLEOTIDE SEQUENCE</scope>
    <source>
        <strain evidence="3">R21</strain>
    </source>
</reference>
<accession>A0AB39P775</accession>
<gene>
    <name evidence="3" type="ORF">AB5J56_18340</name>
</gene>
<sequence>MIAKITKGRRAGGALRYDFGPGHKEEHVDPRIVAGNVPGTPQQVARIMDRHSRQRPDVDRPIWRCSLSLPAEDGVLSDEKWAQIAEQYVGRMFGPDVPWVAVRHGDNHIHLTVSRIQWSGELASDSHDFRKSRGIVRELEREHGLVNAEERSNRVAPQVSGPERAAAQRRGAERPEREQLRDLVRGARDASAGQGRLAFERALTEAGVSFRANTAKTGRMSGYSFSMPGWTDSKGEQVWSAASRVARDLRWADLGRTLGQPDPRVTWAAPAQRADATATSEPPPVNQEAPAAAVGARTLPRPPQNAGTPGVAAAAARSRSTTRTTRPKPGQQPSGRPAGTPAVPPQQQPGQGRGR</sequence>
<evidence type="ECO:0000313" key="3">
    <source>
        <dbReference type="EMBL" id="XDQ26545.1"/>
    </source>
</evidence>
<feature type="compositionally biased region" description="Low complexity" evidence="1">
    <location>
        <begin position="266"/>
        <end position="279"/>
    </location>
</feature>
<dbReference type="AlphaFoldDB" id="A0AB39P775"/>
<evidence type="ECO:0000259" key="2">
    <source>
        <dbReference type="Pfam" id="PF03432"/>
    </source>
</evidence>
<protein>
    <submittedName>
        <fullName evidence="3">Relaxase/mobilization nuclease domain-containing protein</fullName>
    </submittedName>
</protein>
<dbReference type="Pfam" id="PF03432">
    <property type="entry name" value="Relaxase"/>
    <property type="match status" value="1"/>
</dbReference>
<organism evidence="3">
    <name type="scientific">Streptomyces sp. R21</name>
    <dbReference type="NCBI Taxonomy" id="3238627"/>
    <lineage>
        <taxon>Bacteria</taxon>
        <taxon>Bacillati</taxon>
        <taxon>Actinomycetota</taxon>
        <taxon>Actinomycetes</taxon>
        <taxon>Kitasatosporales</taxon>
        <taxon>Streptomycetaceae</taxon>
        <taxon>Streptomyces</taxon>
    </lineage>
</organism>
<dbReference type="EMBL" id="CP163435">
    <property type="protein sequence ID" value="XDQ26545.1"/>
    <property type="molecule type" value="Genomic_DNA"/>
</dbReference>
<dbReference type="RefSeq" id="WP_369233826.1">
    <property type="nucleotide sequence ID" value="NZ_CP163435.1"/>
</dbReference>
<name>A0AB39P775_9ACTN</name>
<dbReference type="InterPro" id="IPR005094">
    <property type="entry name" value="Endonuclease_MobA/VirD2"/>
</dbReference>
<feature type="compositionally biased region" description="Basic and acidic residues" evidence="1">
    <location>
        <begin position="170"/>
        <end position="179"/>
    </location>
</feature>
<proteinExistence type="predicted"/>
<feature type="compositionally biased region" description="Low complexity" evidence="1">
    <location>
        <begin position="312"/>
        <end position="324"/>
    </location>
</feature>